<keyword evidence="2" id="KW-0732">Signal</keyword>
<reference evidence="3 4" key="1">
    <citation type="journal article" date="2023" name="Sci. Data">
        <title>Genome assembly of the Korean intertidal mud-creeper Batillaria attramentaria.</title>
        <authorList>
            <person name="Patra A.K."/>
            <person name="Ho P.T."/>
            <person name="Jun S."/>
            <person name="Lee S.J."/>
            <person name="Kim Y."/>
            <person name="Won Y.J."/>
        </authorList>
    </citation>
    <scope>NUCLEOTIDE SEQUENCE [LARGE SCALE GENOMIC DNA]</scope>
    <source>
        <strain evidence="3">Wonlab-2016</strain>
    </source>
</reference>
<protein>
    <submittedName>
        <fullName evidence="3">Uncharacterized protein</fullName>
    </submittedName>
</protein>
<dbReference type="Proteomes" id="UP001519460">
    <property type="component" value="Unassembled WGS sequence"/>
</dbReference>
<accession>A0ABD0JPA1</accession>
<comment type="caution">
    <text evidence="3">The sequence shown here is derived from an EMBL/GenBank/DDBJ whole genome shotgun (WGS) entry which is preliminary data.</text>
</comment>
<dbReference type="EMBL" id="JACVVK020000364">
    <property type="protein sequence ID" value="KAK7476841.1"/>
    <property type="molecule type" value="Genomic_DNA"/>
</dbReference>
<evidence type="ECO:0000256" key="2">
    <source>
        <dbReference type="SAM" id="SignalP"/>
    </source>
</evidence>
<feature type="compositionally biased region" description="Polar residues" evidence="1">
    <location>
        <begin position="181"/>
        <end position="190"/>
    </location>
</feature>
<feature type="compositionally biased region" description="Polar residues" evidence="1">
    <location>
        <begin position="119"/>
        <end position="129"/>
    </location>
</feature>
<name>A0ABD0JPA1_9CAEN</name>
<feature type="region of interest" description="Disordered" evidence="1">
    <location>
        <begin position="112"/>
        <end position="131"/>
    </location>
</feature>
<feature type="signal peptide" evidence="2">
    <location>
        <begin position="1"/>
        <end position="19"/>
    </location>
</feature>
<dbReference type="AlphaFoldDB" id="A0ABD0JPA1"/>
<gene>
    <name evidence="3" type="ORF">BaRGS_00031923</name>
</gene>
<feature type="region of interest" description="Disordered" evidence="1">
    <location>
        <begin position="145"/>
        <end position="229"/>
    </location>
</feature>
<evidence type="ECO:0000313" key="4">
    <source>
        <dbReference type="Proteomes" id="UP001519460"/>
    </source>
</evidence>
<evidence type="ECO:0000256" key="1">
    <source>
        <dbReference type="SAM" id="MobiDB-lite"/>
    </source>
</evidence>
<evidence type="ECO:0000313" key="3">
    <source>
        <dbReference type="EMBL" id="KAK7476841.1"/>
    </source>
</evidence>
<keyword evidence="4" id="KW-1185">Reference proteome</keyword>
<proteinExistence type="predicted"/>
<organism evidence="3 4">
    <name type="scientific">Batillaria attramentaria</name>
    <dbReference type="NCBI Taxonomy" id="370345"/>
    <lineage>
        <taxon>Eukaryota</taxon>
        <taxon>Metazoa</taxon>
        <taxon>Spiralia</taxon>
        <taxon>Lophotrochozoa</taxon>
        <taxon>Mollusca</taxon>
        <taxon>Gastropoda</taxon>
        <taxon>Caenogastropoda</taxon>
        <taxon>Sorbeoconcha</taxon>
        <taxon>Cerithioidea</taxon>
        <taxon>Batillariidae</taxon>
        <taxon>Batillaria</taxon>
    </lineage>
</organism>
<feature type="chain" id="PRO_5044871834" evidence="2">
    <location>
        <begin position="20"/>
        <end position="229"/>
    </location>
</feature>
<sequence>MDAVFVSFVFCTFILLISCDTIEKSVLDCFWQDRREVSCDTIAAGYTFNYTVSDHLTLSIPEATEDFVGNVREIGTRLLQRVRNGPETQMEYTGQDVLTVSLPRQTPVTAEQTEPLMSADSSKPSQNSEAVLEQLDEHGAHEDVSLDMEDNKHNANSGRITPKEATPDMFSELSEEHRTSPEVSLKSSARFQAKDKTTNVENEVTDPQSEDSDSNTDSGRVEQPDVIDV</sequence>